<dbReference type="Pfam" id="PF01569">
    <property type="entry name" value="PAP2"/>
    <property type="match status" value="1"/>
</dbReference>
<feature type="transmembrane region" description="Helical" evidence="4">
    <location>
        <begin position="67"/>
        <end position="86"/>
    </location>
</feature>
<protein>
    <recommendedName>
        <fullName evidence="1">undecaprenyl-diphosphate phosphatase</fullName>
        <ecNumber evidence="1">3.6.1.27</ecNumber>
    </recommendedName>
    <alternativeName>
        <fullName evidence="2">Undecaprenyl pyrophosphate phosphatase</fullName>
    </alternativeName>
</protein>
<dbReference type="CDD" id="cd01610">
    <property type="entry name" value="PAP2_like"/>
    <property type="match status" value="1"/>
</dbReference>
<dbReference type="OrthoDB" id="5586741at2"/>
<proteinExistence type="predicted"/>
<organism evidence="6 7">
    <name type="scientific">Chimaeribacter coloradensis</name>
    <dbReference type="NCBI Taxonomy" id="2060068"/>
    <lineage>
        <taxon>Bacteria</taxon>
        <taxon>Pseudomonadati</taxon>
        <taxon>Pseudomonadota</taxon>
        <taxon>Gammaproteobacteria</taxon>
        <taxon>Enterobacterales</taxon>
        <taxon>Yersiniaceae</taxon>
        <taxon>Chimaeribacter</taxon>
    </lineage>
</organism>
<feature type="transmembrane region" description="Helical" evidence="4">
    <location>
        <begin position="93"/>
        <end position="110"/>
    </location>
</feature>
<dbReference type="SUPFAM" id="SSF48317">
    <property type="entry name" value="Acid phosphatase/Vanadium-dependent haloperoxidase"/>
    <property type="match status" value="1"/>
</dbReference>
<name>A0A2N5DZI7_9GAMM</name>
<evidence type="ECO:0000256" key="4">
    <source>
        <dbReference type="SAM" id="Phobius"/>
    </source>
</evidence>
<reference evidence="6 7" key="1">
    <citation type="submission" date="2017-12" db="EMBL/GenBank/DDBJ databases">
        <title>Characterization of six clinical isolates of Enterochimera gen. nov., a novel genus of the Yersiniaciae family and the three species Enterochimera arupensis sp. nov., Enterochimera coloradensis sp. nov, and Enterochimera californica sp. nov.</title>
        <authorList>
            <person name="Rossi A."/>
            <person name="Fisher M."/>
        </authorList>
    </citation>
    <scope>NUCLEOTIDE SEQUENCE [LARGE SCALE GENOMIC DNA]</scope>
    <source>
        <strain evidence="7">2016-Iso4</strain>
    </source>
</reference>
<evidence type="ECO:0000256" key="2">
    <source>
        <dbReference type="ARBA" id="ARBA00032707"/>
    </source>
</evidence>
<dbReference type="Proteomes" id="UP000234503">
    <property type="component" value="Unassembled WGS sequence"/>
</dbReference>
<dbReference type="NCBIfam" id="NF007975">
    <property type="entry name" value="PRK10699.1"/>
    <property type="match status" value="1"/>
</dbReference>
<feature type="transmembrane region" description="Helical" evidence="4">
    <location>
        <begin position="230"/>
        <end position="252"/>
    </location>
</feature>
<sequence length="273" mass="30937">MLANGSKSGNDTTSDKDTAFAIVKRTTLGALLLLLMPLAVWASGWQWQPGEGNAFLRTLYWITQTVTRPWGILTSALLIAWFLWCLRFQLRGAIGLALLLAAAILIGQQLKSLVKDHVQAPRPFVVWMEQQYQVDNQAFYQLKRADRGALVEEQLRDNRVVPPWLKAHWQFETGFSFPSGHTLFAASWALLGIGLLWPRRRYKTIALLVVWAVAVMGSRLMLGMHWPRDLVMATVMSWVLVTLACCVVQRFIGPLNVERDEHQEIAARENSKK</sequence>
<dbReference type="EC" id="3.6.1.27" evidence="1"/>
<dbReference type="InterPro" id="IPR036938">
    <property type="entry name" value="PAP2/HPO_sf"/>
</dbReference>
<keyword evidence="4" id="KW-1133">Transmembrane helix</keyword>
<accession>A0A2N5DZI7</accession>
<dbReference type="PANTHER" id="PTHR14969:SF54">
    <property type="entry name" value="PHOSPHATIDYLGLYCEROPHOSPHATASE B"/>
    <property type="match status" value="1"/>
</dbReference>
<dbReference type="GO" id="GO:0005886">
    <property type="term" value="C:plasma membrane"/>
    <property type="evidence" value="ECO:0007669"/>
    <property type="project" value="TreeGrafter"/>
</dbReference>
<dbReference type="SMART" id="SM00014">
    <property type="entry name" value="acidPPc"/>
    <property type="match status" value="1"/>
</dbReference>
<keyword evidence="4" id="KW-0812">Transmembrane</keyword>
<evidence type="ECO:0000259" key="5">
    <source>
        <dbReference type="SMART" id="SM00014"/>
    </source>
</evidence>
<dbReference type="InterPro" id="IPR000326">
    <property type="entry name" value="PAP2/HPO"/>
</dbReference>
<comment type="catalytic activity">
    <reaction evidence="3">
        <text>di-trans,octa-cis-undecaprenyl diphosphate + H2O = di-trans,octa-cis-undecaprenyl phosphate + phosphate + H(+)</text>
        <dbReference type="Rhea" id="RHEA:28094"/>
        <dbReference type="ChEBI" id="CHEBI:15377"/>
        <dbReference type="ChEBI" id="CHEBI:15378"/>
        <dbReference type="ChEBI" id="CHEBI:43474"/>
        <dbReference type="ChEBI" id="CHEBI:58405"/>
        <dbReference type="ChEBI" id="CHEBI:60392"/>
        <dbReference type="EC" id="3.6.1.27"/>
    </reaction>
</comment>
<dbReference type="RefSeq" id="WP_101825683.1">
    <property type="nucleotide sequence ID" value="NZ_PJZH01000015.1"/>
</dbReference>
<evidence type="ECO:0000313" key="6">
    <source>
        <dbReference type="EMBL" id="PLR33156.1"/>
    </source>
</evidence>
<dbReference type="AlphaFoldDB" id="A0A2N5DZI7"/>
<feature type="domain" description="Phosphatidic acid phosphatase type 2/haloperoxidase" evidence="5">
    <location>
        <begin position="94"/>
        <end position="245"/>
    </location>
</feature>
<dbReference type="EMBL" id="PJZH01000015">
    <property type="protein sequence ID" value="PLR33156.1"/>
    <property type="molecule type" value="Genomic_DNA"/>
</dbReference>
<dbReference type="GO" id="GO:0050380">
    <property type="term" value="F:undecaprenyl-diphosphatase activity"/>
    <property type="evidence" value="ECO:0007669"/>
    <property type="project" value="UniProtKB-EC"/>
</dbReference>
<evidence type="ECO:0000313" key="7">
    <source>
        <dbReference type="Proteomes" id="UP000234503"/>
    </source>
</evidence>
<dbReference type="Gene3D" id="1.20.144.10">
    <property type="entry name" value="Phosphatidic acid phosphatase type 2/haloperoxidase"/>
    <property type="match status" value="1"/>
</dbReference>
<dbReference type="PANTHER" id="PTHR14969">
    <property type="entry name" value="SPHINGOSINE-1-PHOSPHATE PHOSPHOHYDROLASE"/>
    <property type="match status" value="1"/>
</dbReference>
<feature type="transmembrane region" description="Helical" evidence="4">
    <location>
        <begin position="28"/>
        <end position="47"/>
    </location>
</feature>
<evidence type="ECO:0000256" key="3">
    <source>
        <dbReference type="ARBA" id="ARBA00047594"/>
    </source>
</evidence>
<keyword evidence="7" id="KW-1185">Reference proteome</keyword>
<feature type="transmembrane region" description="Helical" evidence="4">
    <location>
        <begin position="175"/>
        <end position="197"/>
    </location>
</feature>
<keyword evidence="4" id="KW-0472">Membrane</keyword>
<gene>
    <name evidence="6" type="ORF">CYR32_14455</name>
</gene>
<evidence type="ECO:0000256" key="1">
    <source>
        <dbReference type="ARBA" id="ARBA00012374"/>
    </source>
</evidence>
<feature type="transmembrane region" description="Helical" evidence="4">
    <location>
        <begin position="204"/>
        <end position="224"/>
    </location>
</feature>
<comment type="caution">
    <text evidence="6">The sequence shown here is derived from an EMBL/GenBank/DDBJ whole genome shotgun (WGS) entry which is preliminary data.</text>
</comment>